<dbReference type="FunFam" id="1.10.1240.10:FF:000001">
    <property type="entry name" value="Methionine synthase"/>
    <property type="match status" value="1"/>
</dbReference>
<dbReference type="GO" id="GO:0005829">
    <property type="term" value="C:cytosol"/>
    <property type="evidence" value="ECO:0007669"/>
    <property type="project" value="TreeGrafter"/>
</dbReference>
<dbReference type="GO" id="GO:0008270">
    <property type="term" value="F:zinc ion binding"/>
    <property type="evidence" value="ECO:0007669"/>
    <property type="project" value="UniProtKB-UniRule"/>
</dbReference>
<dbReference type="PROSITE" id="PS51332">
    <property type="entry name" value="B12_BINDING"/>
    <property type="match status" value="1"/>
</dbReference>
<evidence type="ECO:0000256" key="6">
    <source>
        <dbReference type="ARBA" id="ARBA00012032"/>
    </source>
</evidence>
<dbReference type="PROSITE" id="PS50974">
    <property type="entry name" value="ADOMET_ACTIVATION"/>
    <property type="match status" value="1"/>
</dbReference>
<dbReference type="Pfam" id="PF02607">
    <property type="entry name" value="B12-binding_2"/>
    <property type="match status" value="1"/>
</dbReference>
<evidence type="ECO:0000256" key="13">
    <source>
        <dbReference type="ARBA" id="ARBA00022723"/>
    </source>
</evidence>
<feature type="binding site" evidence="22">
    <location>
        <position position="1099"/>
    </location>
    <ligand>
        <name>S-adenosyl-L-methionine</name>
        <dbReference type="ChEBI" id="CHEBI:59789"/>
    </ligand>
</feature>
<feature type="binding site" evidence="22">
    <location>
        <begin position="730"/>
        <end position="734"/>
    </location>
    <ligand>
        <name>methylcob(III)alamin</name>
        <dbReference type="ChEBI" id="CHEBI:28115"/>
    </ligand>
</feature>
<keyword evidence="16 20" id="KW-0486">Methionine biosynthesis</keyword>
<feature type="binding site" evidence="22">
    <location>
        <position position="778"/>
    </location>
    <ligand>
        <name>methylcob(III)alamin</name>
        <dbReference type="ChEBI" id="CHEBI:28115"/>
    </ligand>
</feature>
<feature type="domain" description="AdoMet activation" evidence="26">
    <location>
        <begin position="873"/>
        <end position="1156"/>
    </location>
</feature>
<dbReference type="GO" id="GO:0050667">
    <property type="term" value="P:homocysteine metabolic process"/>
    <property type="evidence" value="ECO:0007669"/>
    <property type="project" value="TreeGrafter"/>
</dbReference>
<evidence type="ECO:0000256" key="7">
    <source>
        <dbReference type="ARBA" id="ARBA00013998"/>
    </source>
</evidence>
<evidence type="ECO:0000259" key="24">
    <source>
        <dbReference type="PROSITE" id="PS50970"/>
    </source>
</evidence>
<keyword evidence="13 20" id="KW-0479">Metal-binding</keyword>
<dbReference type="InterPro" id="IPR011822">
    <property type="entry name" value="MetH"/>
</dbReference>
<dbReference type="InterPro" id="IPR011005">
    <property type="entry name" value="Dihydropteroate_synth-like_sf"/>
</dbReference>
<evidence type="ECO:0000256" key="20">
    <source>
        <dbReference type="PIRNR" id="PIRNR000381"/>
    </source>
</evidence>
<dbReference type="Gene3D" id="3.10.196.10">
    <property type="entry name" value="Vitamin B12-dependent methionine synthase, activation domain"/>
    <property type="match status" value="1"/>
</dbReference>
<dbReference type="InterPro" id="IPR004223">
    <property type="entry name" value="VitB12-dep_Met_synth_activ_dom"/>
</dbReference>
<dbReference type="STRING" id="1121881.SAMN02745225_01214"/>
<dbReference type="Pfam" id="PF00809">
    <property type="entry name" value="Pterin_bind"/>
    <property type="match status" value="1"/>
</dbReference>
<dbReference type="SMART" id="SM01018">
    <property type="entry name" value="B12-binding_2"/>
    <property type="match status" value="1"/>
</dbReference>
<keyword evidence="10 20" id="KW-0846">Cobalamin</keyword>
<keyword evidence="15 20" id="KW-0862">Zinc</keyword>
<dbReference type="Pfam" id="PF02965">
    <property type="entry name" value="Met_synt_B12"/>
    <property type="match status" value="1"/>
</dbReference>
<dbReference type="InterPro" id="IPR000489">
    <property type="entry name" value="Pterin-binding_dom"/>
</dbReference>
<keyword evidence="17 20" id="KW-0170">Cobalt</keyword>
<evidence type="ECO:0000256" key="9">
    <source>
        <dbReference type="ARBA" id="ARBA00022605"/>
    </source>
</evidence>
<dbReference type="InterPro" id="IPR003726">
    <property type="entry name" value="HCY_dom"/>
</dbReference>
<dbReference type="InterPro" id="IPR036589">
    <property type="entry name" value="HCY_dom_sf"/>
</dbReference>
<dbReference type="SUPFAM" id="SSF52242">
    <property type="entry name" value="Cobalamin (vitamin B12)-binding domain"/>
    <property type="match status" value="1"/>
</dbReference>
<evidence type="ECO:0000259" key="26">
    <source>
        <dbReference type="PROSITE" id="PS50974"/>
    </source>
</evidence>
<feature type="binding site" evidence="21 23">
    <location>
        <position position="291"/>
    </location>
    <ligand>
        <name>Zn(2+)</name>
        <dbReference type="ChEBI" id="CHEBI:29105"/>
    </ligand>
</feature>
<evidence type="ECO:0000256" key="12">
    <source>
        <dbReference type="ARBA" id="ARBA00022691"/>
    </source>
</evidence>
<proteinExistence type="inferred from homology"/>
<evidence type="ECO:0000256" key="10">
    <source>
        <dbReference type="ARBA" id="ARBA00022628"/>
    </source>
</evidence>
<evidence type="ECO:0000256" key="3">
    <source>
        <dbReference type="ARBA" id="ARBA00001956"/>
    </source>
</evidence>
<evidence type="ECO:0000256" key="8">
    <source>
        <dbReference type="ARBA" id="ARBA00022603"/>
    </source>
</evidence>
<dbReference type="FunFam" id="3.40.50.280:FF:000004">
    <property type="entry name" value="Methionine synthase"/>
    <property type="match status" value="1"/>
</dbReference>
<protein>
    <recommendedName>
        <fullName evidence="7 19">Methionine synthase</fullName>
        <ecNumber evidence="6 19">2.1.1.13</ecNumber>
    </recommendedName>
    <alternativeName>
        <fullName evidence="20">5-methyltetrahydrofolate--homocysteine methyltransferase</fullName>
    </alternativeName>
</protein>
<gene>
    <name evidence="29" type="ORF">SAMN02745225_01214</name>
</gene>
<dbReference type="FunFam" id="3.20.20.20:FF:000007">
    <property type="entry name" value="Methionine synthase"/>
    <property type="match status" value="1"/>
</dbReference>
<dbReference type="GO" id="GO:0032259">
    <property type="term" value="P:methylation"/>
    <property type="evidence" value="ECO:0007669"/>
    <property type="project" value="UniProtKB-KW"/>
</dbReference>
<keyword evidence="9 20" id="KW-0028">Amino-acid biosynthesis</keyword>
<dbReference type="InterPro" id="IPR050554">
    <property type="entry name" value="Met_Synthase/Corrinoid"/>
</dbReference>
<evidence type="ECO:0000313" key="29">
    <source>
        <dbReference type="EMBL" id="SHE64713.1"/>
    </source>
</evidence>
<dbReference type="SUPFAM" id="SSF56507">
    <property type="entry name" value="Methionine synthase activation domain-like"/>
    <property type="match status" value="1"/>
</dbReference>
<dbReference type="InterPro" id="IPR036594">
    <property type="entry name" value="Meth_synthase_dom"/>
</dbReference>
<comment type="function">
    <text evidence="18 20">Catalyzes the transfer of a methyl group from methyl-cobalamin to homocysteine, yielding enzyme-bound cob(I)alamin and methionine. Subsequently, remethylates the cofactor using methyltetrahydrofolate.</text>
</comment>
<dbReference type="Proteomes" id="UP000184295">
    <property type="component" value="Unassembled WGS sequence"/>
</dbReference>
<evidence type="ECO:0000256" key="17">
    <source>
        <dbReference type="ARBA" id="ARBA00023285"/>
    </source>
</evidence>
<reference evidence="30" key="1">
    <citation type="submission" date="2016-11" db="EMBL/GenBank/DDBJ databases">
        <authorList>
            <person name="Varghese N."/>
            <person name="Submissions S."/>
        </authorList>
    </citation>
    <scope>NUCLEOTIDE SEQUENCE [LARGE SCALE GENOMIC DNA]</scope>
    <source>
        <strain evidence="30">DSM 19514</strain>
    </source>
</reference>
<dbReference type="PANTHER" id="PTHR45833">
    <property type="entry name" value="METHIONINE SYNTHASE"/>
    <property type="match status" value="1"/>
</dbReference>
<comment type="catalytic activity">
    <reaction evidence="1 20">
        <text>(6S)-5-methyl-5,6,7,8-tetrahydrofolate + L-homocysteine = (6S)-5,6,7,8-tetrahydrofolate + L-methionine</text>
        <dbReference type="Rhea" id="RHEA:11172"/>
        <dbReference type="ChEBI" id="CHEBI:18608"/>
        <dbReference type="ChEBI" id="CHEBI:57453"/>
        <dbReference type="ChEBI" id="CHEBI:57844"/>
        <dbReference type="ChEBI" id="CHEBI:58199"/>
        <dbReference type="EC" id="2.1.1.13"/>
    </reaction>
</comment>
<evidence type="ECO:0000256" key="21">
    <source>
        <dbReference type="PIRSR" id="PIRSR000381-1"/>
    </source>
</evidence>
<dbReference type="InterPro" id="IPR006158">
    <property type="entry name" value="Cobalamin-bd"/>
</dbReference>
<dbReference type="InterPro" id="IPR036724">
    <property type="entry name" value="Cobalamin-bd_sf"/>
</dbReference>
<comment type="cofactor">
    <cofactor evidence="2 20 23">
        <name>Zn(2+)</name>
        <dbReference type="ChEBI" id="CHEBI:29105"/>
    </cofactor>
</comment>
<dbReference type="PROSITE" id="PS50972">
    <property type="entry name" value="PTERIN_BINDING"/>
    <property type="match status" value="1"/>
</dbReference>
<dbReference type="RefSeq" id="WP_072789980.1">
    <property type="nucleotide sequence ID" value="NZ_FQUL01000014.1"/>
</dbReference>
<evidence type="ECO:0000256" key="16">
    <source>
        <dbReference type="ARBA" id="ARBA00023167"/>
    </source>
</evidence>
<accession>A0A1M4V770</accession>
<evidence type="ECO:0000313" key="30">
    <source>
        <dbReference type="Proteomes" id="UP000184295"/>
    </source>
</evidence>
<feature type="domain" description="Pterin-binding" evidence="25">
    <location>
        <begin position="336"/>
        <end position="595"/>
    </location>
</feature>
<name>A0A1M4V770_9ACTN</name>
<feature type="domain" description="Hcy-binding" evidence="24">
    <location>
        <begin position="1"/>
        <end position="305"/>
    </location>
</feature>
<dbReference type="AlphaFoldDB" id="A0A1M4V770"/>
<dbReference type="CDD" id="cd02069">
    <property type="entry name" value="methionine_synthase_B12_BD"/>
    <property type="match status" value="1"/>
</dbReference>
<dbReference type="PROSITE" id="PS51337">
    <property type="entry name" value="B12_BINDING_NTER"/>
    <property type="match status" value="1"/>
</dbReference>
<evidence type="ECO:0000259" key="27">
    <source>
        <dbReference type="PROSITE" id="PS51332"/>
    </source>
</evidence>
<dbReference type="NCBIfam" id="TIGR02082">
    <property type="entry name" value="metH"/>
    <property type="match status" value="1"/>
</dbReference>
<feature type="binding site" evidence="22">
    <location>
        <position position="835"/>
    </location>
    <ligand>
        <name>methylcob(III)alamin</name>
        <dbReference type="ChEBI" id="CHEBI:28115"/>
    </ligand>
</feature>
<dbReference type="Gene3D" id="3.40.50.280">
    <property type="entry name" value="Cobalamin-binding domain"/>
    <property type="match status" value="1"/>
</dbReference>
<dbReference type="PROSITE" id="PS50970">
    <property type="entry name" value="HCY"/>
    <property type="match status" value="1"/>
</dbReference>
<dbReference type="Gene3D" id="1.10.1240.10">
    <property type="entry name" value="Methionine synthase domain"/>
    <property type="match status" value="1"/>
</dbReference>
<dbReference type="SUPFAM" id="SSF47644">
    <property type="entry name" value="Methionine synthase domain"/>
    <property type="match status" value="1"/>
</dbReference>
<evidence type="ECO:0000256" key="23">
    <source>
        <dbReference type="PROSITE-ProRule" id="PRU00333"/>
    </source>
</evidence>
<evidence type="ECO:0000256" key="1">
    <source>
        <dbReference type="ARBA" id="ARBA00001700"/>
    </source>
</evidence>
<dbReference type="SUPFAM" id="SSF51717">
    <property type="entry name" value="Dihydropteroate synthetase-like"/>
    <property type="match status" value="1"/>
</dbReference>
<evidence type="ECO:0000256" key="11">
    <source>
        <dbReference type="ARBA" id="ARBA00022679"/>
    </source>
</evidence>
<keyword evidence="30" id="KW-1185">Reference proteome</keyword>
<comment type="domain">
    <text evidence="20">Modular enzyme with four functionally distinct domains. The isolated Hcy-binding domain catalyzes methyl transfer from free methylcobalamin to homocysteine. The Hcy-binding domain in association with the pterin-binding domain catalyzes the methylation of cob(I)alamin by methyltetrahydrofolate and the methylation of homocysteine. The B12-binding domain binds the cofactor. The AdoMet activation domain binds S-adenosyl-L-methionine. Under aerobic conditions cob(I)alamin can be converted to inactive cob(II)alamin. Reductive methylation by S-adenosyl-L-methionine and flavodoxin regenerates methylcobalamin.</text>
</comment>
<evidence type="ECO:0000256" key="14">
    <source>
        <dbReference type="ARBA" id="ARBA00022737"/>
    </source>
</evidence>
<dbReference type="PANTHER" id="PTHR45833:SF1">
    <property type="entry name" value="METHIONINE SYNTHASE"/>
    <property type="match status" value="1"/>
</dbReference>
<evidence type="ECO:0000256" key="4">
    <source>
        <dbReference type="ARBA" id="ARBA00005178"/>
    </source>
</evidence>
<feature type="binding site" evidence="21 23">
    <location>
        <position position="290"/>
    </location>
    <ligand>
        <name>Zn(2+)</name>
        <dbReference type="ChEBI" id="CHEBI:29105"/>
    </ligand>
</feature>
<dbReference type="OrthoDB" id="9803687at2"/>
<dbReference type="GO" id="GO:0046653">
    <property type="term" value="P:tetrahydrofolate metabolic process"/>
    <property type="evidence" value="ECO:0007669"/>
    <property type="project" value="TreeGrafter"/>
</dbReference>
<comment type="cofactor">
    <cofactor evidence="3 20 21">
        <name>methylcob(III)alamin</name>
        <dbReference type="ChEBI" id="CHEBI:28115"/>
    </cofactor>
</comment>
<dbReference type="PIRSF" id="PIRSF000381">
    <property type="entry name" value="MetH"/>
    <property type="match status" value="1"/>
</dbReference>
<feature type="domain" description="B12-binding N-terminal" evidence="28">
    <location>
        <begin position="626"/>
        <end position="720"/>
    </location>
</feature>
<evidence type="ECO:0000256" key="2">
    <source>
        <dbReference type="ARBA" id="ARBA00001947"/>
    </source>
</evidence>
<dbReference type="EMBL" id="FQUL01000014">
    <property type="protein sequence ID" value="SHE64713.1"/>
    <property type="molecule type" value="Genomic_DNA"/>
</dbReference>
<comment type="similarity">
    <text evidence="5">Belongs to the vitamin-B12 dependent methionine synthase family.</text>
</comment>
<evidence type="ECO:0000259" key="25">
    <source>
        <dbReference type="PROSITE" id="PS50972"/>
    </source>
</evidence>
<keyword evidence="12 20" id="KW-0949">S-adenosyl-L-methionine</keyword>
<dbReference type="InterPro" id="IPR003759">
    <property type="entry name" value="Cbl-bd_cap"/>
</dbReference>
<feature type="binding site" evidence="22">
    <location>
        <begin position="1153"/>
        <end position="1154"/>
    </location>
    <ligand>
        <name>S-adenosyl-L-methionine</name>
        <dbReference type="ChEBI" id="CHEBI:59789"/>
    </ligand>
</feature>
<keyword evidence="11 20" id="KW-0808">Transferase</keyword>
<evidence type="ECO:0000256" key="22">
    <source>
        <dbReference type="PIRSR" id="PIRSR000381-2"/>
    </source>
</evidence>
<dbReference type="Gene3D" id="3.20.20.330">
    <property type="entry name" value="Homocysteine-binding-like domain"/>
    <property type="match status" value="1"/>
</dbReference>
<dbReference type="Pfam" id="PF02574">
    <property type="entry name" value="S-methyl_trans"/>
    <property type="match status" value="1"/>
</dbReference>
<keyword evidence="14" id="KW-0677">Repeat</keyword>
<dbReference type="SUPFAM" id="SSF82282">
    <property type="entry name" value="Homocysteine S-methyltransferase"/>
    <property type="match status" value="1"/>
</dbReference>
<dbReference type="InterPro" id="IPR037010">
    <property type="entry name" value="VitB12-dep_Met_synth_activ_sf"/>
</dbReference>
<keyword evidence="8 20" id="KW-0489">Methyltransferase</keyword>
<evidence type="ECO:0000259" key="28">
    <source>
        <dbReference type="PROSITE" id="PS51337"/>
    </source>
</evidence>
<feature type="binding site" evidence="21 23">
    <location>
        <position position="224"/>
    </location>
    <ligand>
        <name>Zn(2+)</name>
        <dbReference type="ChEBI" id="CHEBI:29105"/>
    </ligand>
</feature>
<sequence length="1156" mass="127726">MSKYLDIIHDKVVVFDGAMGSNLQMLNLSADDFGGESLEGCNEALVLSAPNAVASIHDSFLAVGCDVIETDTFGAFSVVLSEYGLENKTYEINKRAAELAKDVAHGYSTKDHPRFVAGSIGPGTKLPSLGQITFDQLVTAYEEQIQGLIDGGVDLLLFETVFDLLTAKAGIIAARRVMSRTGIQLPIQVQVTMEITGRMLPGTEITAAHTALDAMDPDVIGINCATGPKEMAEHLRYLSQSSELPISCLPNAGLPSIKDGKMHYDLTPAELADFHKRYVTDYGLSIVGGCCGTTPEHLSAVIDAVANMEPQRRKASKEPSLASLYSSVPLRQDLAYLAVGERTNANGSRRFREAMLSEDWDTCVEMAQEQVRDGAHVIDLCVDYTGSDGVAIMKTLASRLATQSTLPIMIDSTEADVVETGLKYLGGRAAINSVNLEEGSAPRTRLDRFLNLAKQYGAAVVCTCIDERGQARTASWKLEAATSIYQLATERYGLKPEDLIFDPLVLPISTGMEESRKDGAETIAGIRLIKERFPESFTIIGLSNISFGLSPRAREVLNSVFLDECRKAGLDAAIAHPSKIIPLHKIPQETLEVCLDLIYDRRTDGYDPLQRLIEIFSDPSQGLAKDVVELESLPLEQRLYKRIVDGNRKGLEEDLEEALNDGISALDIINNILLEGMKEVGELFGSGKMQLPFVLSSAETMKAAVSFLEPFMEVRESAKKGKIVLATVKGDVHDIGKNLVDIILTNNGYEVTNLGIKVSISEMIEAANRVQADAIGMSGLLVKSTLIMRENLEELQSRNLSHIPVILGGAALTRTYVERDLRSIYNGRVFYGKDAFEGLDIMNKLIDIKAGKVDDPKFGRTISERKVFRQIRNSSPSHATDDFQDRSPEVESDNKVFVPPFIGTKVVKGIPLDDIAAYLNETALFRHQWGYRPRDGESDLEFKERVRSVLRSVLDSAKKDQLLVPMVAYGFFPVSSEGNDLIIYEDEARRERVATFTFPRQSKEPYLCIADFFRPSSSDEIDYAAFHVVTMGPRVSQVARKLFEENKYQEYLHIHGLGVEMTEALAEYWHLRIRQEWGFANEDGPTLSGLFKQQYRGGRYSWGYPACPNLEDNAKVVQLLGADRIGVTVSEEFQLDPEQTTTAIICHHPRAKYFIA</sequence>
<dbReference type="GO" id="GO:0008705">
    <property type="term" value="F:methionine synthase activity"/>
    <property type="evidence" value="ECO:0007669"/>
    <property type="project" value="UniProtKB-UniRule"/>
</dbReference>
<evidence type="ECO:0000256" key="5">
    <source>
        <dbReference type="ARBA" id="ARBA00010398"/>
    </source>
</evidence>
<evidence type="ECO:0000256" key="15">
    <source>
        <dbReference type="ARBA" id="ARBA00022833"/>
    </source>
</evidence>
<feature type="binding site" description="axial binding residue" evidence="21">
    <location>
        <position position="733"/>
    </location>
    <ligand>
        <name>methylcob(III)alamin</name>
        <dbReference type="ChEBI" id="CHEBI:28115"/>
    </ligand>
    <ligandPart>
        <name>Co</name>
        <dbReference type="ChEBI" id="CHEBI:27638"/>
    </ligandPart>
</feature>
<comment type="pathway">
    <text evidence="4 20">Amino-acid biosynthesis; L-methionine biosynthesis via de novo pathway; L-methionine from L-homocysteine (MetH route): step 1/1.</text>
</comment>
<dbReference type="UniPathway" id="UPA00051">
    <property type="reaction ID" value="UER00081"/>
</dbReference>
<feature type="domain" description="B12-binding" evidence="27">
    <location>
        <begin position="720"/>
        <end position="856"/>
    </location>
</feature>
<evidence type="ECO:0000256" key="18">
    <source>
        <dbReference type="ARBA" id="ARBA00025552"/>
    </source>
</evidence>
<dbReference type="FunFam" id="3.20.20.330:FF:000001">
    <property type="entry name" value="Methionine synthase"/>
    <property type="match status" value="1"/>
</dbReference>
<dbReference type="GO" id="GO:0031419">
    <property type="term" value="F:cobalamin binding"/>
    <property type="evidence" value="ECO:0007669"/>
    <property type="project" value="UniProtKB-UniRule"/>
</dbReference>
<dbReference type="EC" id="2.1.1.13" evidence="6 19"/>
<organism evidence="29 30">
    <name type="scientific">Ferrithrix thermotolerans DSM 19514</name>
    <dbReference type="NCBI Taxonomy" id="1121881"/>
    <lineage>
        <taxon>Bacteria</taxon>
        <taxon>Bacillati</taxon>
        <taxon>Actinomycetota</taxon>
        <taxon>Acidimicrobiia</taxon>
        <taxon>Acidimicrobiales</taxon>
        <taxon>Acidimicrobiaceae</taxon>
        <taxon>Ferrithrix</taxon>
    </lineage>
</organism>
<dbReference type="Gene3D" id="3.20.20.20">
    <property type="entry name" value="Dihydropteroate synthase-like"/>
    <property type="match status" value="1"/>
</dbReference>
<dbReference type="Pfam" id="PF02310">
    <property type="entry name" value="B12-binding"/>
    <property type="match status" value="1"/>
</dbReference>
<dbReference type="InterPro" id="IPR033706">
    <property type="entry name" value="Met_synthase_B12-bd"/>
</dbReference>
<evidence type="ECO:0000256" key="19">
    <source>
        <dbReference type="NCBIfam" id="TIGR02082"/>
    </source>
</evidence>